<dbReference type="AlphaFoldDB" id="A0A9D4V8Z3"/>
<feature type="compositionally biased region" description="Low complexity" evidence="5">
    <location>
        <begin position="126"/>
        <end position="152"/>
    </location>
</feature>
<proteinExistence type="inferred from homology"/>
<keyword evidence="4" id="KW-0325">Glycoprotein</keyword>
<keyword evidence="2 6" id="KW-0732">Signal</keyword>
<evidence type="ECO:0000256" key="6">
    <source>
        <dbReference type="SAM" id="SignalP"/>
    </source>
</evidence>
<dbReference type="Gene3D" id="1.10.110.10">
    <property type="entry name" value="Plant lipid-transfer and hydrophobic proteins"/>
    <property type="match status" value="1"/>
</dbReference>
<dbReference type="InterPro" id="IPR043325">
    <property type="entry name" value="LTSS"/>
</dbReference>
<feature type="domain" description="Bifunctional inhibitor/plant lipid transfer protein/seed storage helical" evidence="7">
    <location>
        <begin position="31"/>
        <end position="109"/>
    </location>
</feature>
<dbReference type="InterPro" id="IPR036312">
    <property type="entry name" value="Bifun_inhib/LTP/seed_sf"/>
</dbReference>
<dbReference type="SMART" id="SM00499">
    <property type="entry name" value="AAI"/>
    <property type="match status" value="1"/>
</dbReference>
<organism evidence="8 9">
    <name type="scientific">Adiantum capillus-veneris</name>
    <name type="common">Maidenhair fern</name>
    <dbReference type="NCBI Taxonomy" id="13818"/>
    <lineage>
        <taxon>Eukaryota</taxon>
        <taxon>Viridiplantae</taxon>
        <taxon>Streptophyta</taxon>
        <taxon>Embryophyta</taxon>
        <taxon>Tracheophyta</taxon>
        <taxon>Polypodiopsida</taxon>
        <taxon>Polypodiidae</taxon>
        <taxon>Polypodiales</taxon>
        <taxon>Pteridineae</taxon>
        <taxon>Pteridaceae</taxon>
        <taxon>Vittarioideae</taxon>
        <taxon>Adiantum</taxon>
    </lineage>
</organism>
<gene>
    <name evidence="8" type="ORF">GOP47_0001581</name>
</gene>
<dbReference type="CDD" id="cd00010">
    <property type="entry name" value="AAI_LTSS"/>
    <property type="match status" value="1"/>
</dbReference>
<name>A0A9D4V8Z3_ADICA</name>
<comment type="similarity">
    <text evidence="1">Belongs to the plant LTP family.</text>
</comment>
<dbReference type="PANTHER" id="PTHR33044">
    <property type="entry name" value="BIFUNCTIONAL INHIBITOR/LIPID-TRANSFER PROTEIN/SEED STORAGE 2S ALBUMIN SUPERFAMILY PROTEIN-RELATED"/>
    <property type="match status" value="1"/>
</dbReference>
<accession>A0A9D4V8Z3</accession>
<evidence type="ECO:0000256" key="2">
    <source>
        <dbReference type="ARBA" id="ARBA00022729"/>
    </source>
</evidence>
<feature type="region of interest" description="Disordered" evidence="5">
    <location>
        <begin position="126"/>
        <end position="160"/>
    </location>
</feature>
<feature type="signal peptide" evidence="6">
    <location>
        <begin position="1"/>
        <end position="25"/>
    </location>
</feature>
<dbReference type="EMBL" id="JABFUD020000003">
    <property type="protein sequence ID" value="KAI5081838.1"/>
    <property type="molecule type" value="Genomic_DNA"/>
</dbReference>
<sequence length="182" mass="18462">MERLLCLYAVALCIGLFVKVSDGAAADVSSCPDALTKLLPCLPFSQGTAQVPTKDCCTNLETIHETKPQCLCALIAASVNGTAGLPKMNTTLSLMLGPACNVATKPAVCPELLGLSPDDPLNKIFTNGSAATNTTTTPVSQGPTASGASTGPSAPPPDNNAPSLSFSLSASFVLSGMVFAFL</sequence>
<feature type="chain" id="PRO_5038405537" description="Bifunctional inhibitor/plant lipid transfer protein/seed storage helical domain-containing protein" evidence="6">
    <location>
        <begin position="26"/>
        <end position="182"/>
    </location>
</feature>
<evidence type="ECO:0000256" key="5">
    <source>
        <dbReference type="SAM" id="MobiDB-lite"/>
    </source>
</evidence>
<evidence type="ECO:0000313" key="9">
    <source>
        <dbReference type="Proteomes" id="UP000886520"/>
    </source>
</evidence>
<dbReference type="OrthoDB" id="911994at2759"/>
<keyword evidence="9" id="KW-1185">Reference proteome</keyword>
<dbReference type="SUPFAM" id="SSF47699">
    <property type="entry name" value="Bifunctional inhibitor/lipid-transfer protein/seed storage 2S albumin"/>
    <property type="match status" value="1"/>
</dbReference>
<comment type="caution">
    <text evidence="8">The sequence shown here is derived from an EMBL/GenBank/DDBJ whole genome shotgun (WGS) entry which is preliminary data.</text>
</comment>
<dbReference type="Pfam" id="PF14368">
    <property type="entry name" value="LTP_2"/>
    <property type="match status" value="1"/>
</dbReference>
<dbReference type="Proteomes" id="UP000886520">
    <property type="component" value="Chromosome 2"/>
</dbReference>
<reference evidence="8" key="1">
    <citation type="submission" date="2021-01" db="EMBL/GenBank/DDBJ databases">
        <title>Adiantum capillus-veneris genome.</title>
        <authorList>
            <person name="Fang Y."/>
            <person name="Liao Q."/>
        </authorList>
    </citation>
    <scope>NUCLEOTIDE SEQUENCE</scope>
    <source>
        <strain evidence="8">H3</strain>
        <tissue evidence="8">Leaf</tissue>
    </source>
</reference>
<evidence type="ECO:0000259" key="7">
    <source>
        <dbReference type="SMART" id="SM00499"/>
    </source>
</evidence>
<dbReference type="InterPro" id="IPR016140">
    <property type="entry name" value="Bifunc_inhib/LTP/seed_store"/>
</dbReference>
<evidence type="ECO:0000313" key="8">
    <source>
        <dbReference type="EMBL" id="KAI5081838.1"/>
    </source>
</evidence>
<evidence type="ECO:0000256" key="1">
    <source>
        <dbReference type="ARBA" id="ARBA00009748"/>
    </source>
</evidence>
<protein>
    <recommendedName>
        <fullName evidence="7">Bifunctional inhibitor/plant lipid transfer protein/seed storage helical domain-containing protein</fullName>
    </recommendedName>
</protein>
<keyword evidence="3" id="KW-1015">Disulfide bond</keyword>
<evidence type="ECO:0000256" key="3">
    <source>
        <dbReference type="ARBA" id="ARBA00023157"/>
    </source>
</evidence>
<evidence type="ECO:0000256" key="4">
    <source>
        <dbReference type="ARBA" id="ARBA00023180"/>
    </source>
</evidence>